<feature type="binding site" evidence="11">
    <location>
        <position position="264"/>
    </location>
    <ligand>
        <name>NAD(+)</name>
        <dbReference type="ChEBI" id="CHEBI:57540"/>
    </ligand>
</feature>
<dbReference type="PANTHER" id="PTHR43750:SF3">
    <property type="entry name" value="UDP-GLUCOSE 6-DEHYDROGENASE TUAD"/>
    <property type="match status" value="1"/>
</dbReference>
<dbReference type="InterPro" id="IPR036291">
    <property type="entry name" value="NAD(P)-bd_dom_sf"/>
</dbReference>
<comment type="similarity">
    <text evidence="2 8">Belongs to the UDP-glucose/GDP-mannose dehydrogenase family.</text>
</comment>
<evidence type="ECO:0000256" key="10">
    <source>
        <dbReference type="PIRSR" id="PIRSR500134-2"/>
    </source>
</evidence>
<dbReference type="GO" id="GO:0006065">
    <property type="term" value="P:UDP-glucuronate biosynthetic process"/>
    <property type="evidence" value="ECO:0007669"/>
    <property type="project" value="UniProtKB-UniPathway"/>
</dbReference>
<gene>
    <name evidence="13" type="primary">tuaD_2</name>
    <name evidence="13" type="ORF">Pla8534_69570</name>
</gene>
<dbReference type="PIRSF" id="PIRSF500134">
    <property type="entry name" value="UDPglc_DH_bac"/>
    <property type="match status" value="1"/>
</dbReference>
<evidence type="ECO:0000256" key="9">
    <source>
        <dbReference type="PIRSR" id="PIRSR500134-1"/>
    </source>
</evidence>
<evidence type="ECO:0000256" key="8">
    <source>
        <dbReference type="PIRNR" id="PIRNR000124"/>
    </source>
</evidence>
<reference evidence="13 14" key="1">
    <citation type="submission" date="2019-02" db="EMBL/GenBank/DDBJ databases">
        <title>Deep-cultivation of Planctomycetes and their phenomic and genomic characterization uncovers novel biology.</title>
        <authorList>
            <person name="Wiegand S."/>
            <person name="Jogler M."/>
            <person name="Boedeker C."/>
            <person name="Pinto D."/>
            <person name="Vollmers J."/>
            <person name="Rivas-Marin E."/>
            <person name="Kohn T."/>
            <person name="Peeters S.H."/>
            <person name="Heuer A."/>
            <person name="Rast P."/>
            <person name="Oberbeckmann S."/>
            <person name="Bunk B."/>
            <person name="Jeske O."/>
            <person name="Meyerdierks A."/>
            <person name="Storesund J.E."/>
            <person name="Kallscheuer N."/>
            <person name="Luecker S."/>
            <person name="Lage O.M."/>
            <person name="Pohl T."/>
            <person name="Merkel B.J."/>
            <person name="Hornburger P."/>
            <person name="Mueller R.-W."/>
            <person name="Bruemmer F."/>
            <person name="Labrenz M."/>
            <person name="Spormann A.M."/>
            <person name="Op den Camp H."/>
            <person name="Overmann J."/>
            <person name="Amann R."/>
            <person name="Jetten M.S.M."/>
            <person name="Mascher T."/>
            <person name="Medema M.H."/>
            <person name="Devos D.P."/>
            <person name="Kaster A.-K."/>
            <person name="Ovreas L."/>
            <person name="Rohde M."/>
            <person name="Galperin M.Y."/>
            <person name="Jogler C."/>
        </authorList>
    </citation>
    <scope>NUCLEOTIDE SEQUENCE [LARGE SCALE GENOMIC DNA]</scope>
    <source>
        <strain evidence="13 14">Pla85_3_4</strain>
    </source>
</reference>
<dbReference type="InterPro" id="IPR017476">
    <property type="entry name" value="UDP-Glc/GDP-Man"/>
</dbReference>
<dbReference type="PROSITE" id="PS51257">
    <property type="entry name" value="PROKAR_LIPOPROTEIN"/>
    <property type="match status" value="1"/>
</dbReference>
<dbReference type="SUPFAM" id="SSF51735">
    <property type="entry name" value="NAD(P)-binding Rossmann-fold domains"/>
    <property type="match status" value="1"/>
</dbReference>
<proteinExistence type="inferred from homology"/>
<feature type="binding site" evidence="11">
    <location>
        <position position="30"/>
    </location>
    <ligand>
        <name>NAD(+)</name>
        <dbReference type="ChEBI" id="CHEBI:57540"/>
    </ligand>
</feature>
<comment type="catalytic activity">
    <reaction evidence="7 8">
        <text>UDP-alpha-D-glucose + 2 NAD(+) + H2O = UDP-alpha-D-glucuronate + 2 NADH + 3 H(+)</text>
        <dbReference type="Rhea" id="RHEA:23596"/>
        <dbReference type="ChEBI" id="CHEBI:15377"/>
        <dbReference type="ChEBI" id="CHEBI:15378"/>
        <dbReference type="ChEBI" id="CHEBI:57540"/>
        <dbReference type="ChEBI" id="CHEBI:57945"/>
        <dbReference type="ChEBI" id="CHEBI:58052"/>
        <dbReference type="ChEBI" id="CHEBI:58885"/>
        <dbReference type="EC" id="1.1.1.22"/>
    </reaction>
</comment>
<evidence type="ECO:0000256" key="5">
    <source>
        <dbReference type="ARBA" id="ARBA00023002"/>
    </source>
</evidence>
<protein>
    <recommendedName>
        <fullName evidence="4 8">UDP-glucose 6-dehydrogenase</fullName>
        <ecNumber evidence="3 8">1.1.1.22</ecNumber>
    </recommendedName>
</protein>
<feature type="binding site" evidence="10">
    <location>
        <position position="258"/>
    </location>
    <ligand>
        <name>substrate</name>
    </ligand>
</feature>
<dbReference type="Proteomes" id="UP000317648">
    <property type="component" value="Chromosome"/>
</dbReference>
<dbReference type="EC" id="1.1.1.22" evidence="3 8"/>
<evidence type="ECO:0000256" key="6">
    <source>
        <dbReference type="ARBA" id="ARBA00023027"/>
    </source>
</evidence>
<name>A0A518E4M6_9BACT</name>
<dbReference type="SUPFAM" id="SSF52413">
    <property type="entry name" value="UDP-glucose/GDP-mannose dehydrogenase C-terminal domain"/>
    <property type="match status" value="1"/>
</dbReference>
<feature type="binding site" evidence="11">
    <location>
        <position position="86"/>
    </location>
    <ligand>
        <name>NAD(+)</name>
        <dbReference type="ChEBI" id="CHEBI:57540"/>
    </ligand>
</feature>
<dbReference type="InterPro" id="IPR008927">
    <property type="entry name" value="6-PGluconate_DH-like_C_sf"/>
</dbReference>
<dbReference type="KEGG" id="lcre:Pla8534_69570"/>
<feature type="binding site" evidence="10">
    <location>
        <begin position="150"/>
        <end position="153"/>
    </location>
    <ligand>
        <name>substrate</name>
    </ligand>
</feature>
<dbReference type="InterPro" id="IPR028357">
    <property type="entry name" value="UDPglc_DH_bac"/>
</dbReference>
<organism evidence="13 14">
    <name type="scientific">Lignipirellula cremea</name>
    <dbReference type="NCBI Taxonomy" id="2528010"/>
    <lineage>
        <taxon>Bacteria</taxon>
        <taxon>Pseudomonadati</taxon>
        <taxon>Planctomycetota</taxon>
        <taxon>Planctomycetia</taxon>
        <taxon>Pirellulales</taxon>
        <taxon>Pirellulaceae</taxon>
        <taxon>Lignipirellula</taxon>
    </lineage>
</organism>
<dbReference type="Pfam" id="PF00984">
    <property type="entry name" value="UDPG_MGDP_dh"/>
    <property type="match status" value="1"/>
</dbReference>
<dbReference type="SUPFAM" id="SSF48179">
    <property type="entry name" value="6-phosphogluconate dehydrogenase C-terminal domain-like"/>
    <property type="match status" value="1"/>
</dbReference>
<evidence type="ECO:0000256" key="2">
    <source>
        <dbReference type="ARBA" id="ARBA00006601"/>
    </source>
</evidence>
<dbReference type="AlphaFoldDB" id="A0A518E4M6"/>
<evidence type="ECO:0000256" key="3">
    <source>
        <dbReference type="ARBA" id="ARBA00012954"/>
    </source>
</evidence>
<keyword evidence="5 8" id="KW-0560">Oxidoreductase</keyword>
<dbReference type="InterPro" id="IPR014027">
    <property type="entry name" value="UDP-Glc/GDP-Man_DH_C"/>
</dbReference>
<dbReference type="OrthoDB" id="9803238at2"/>
<feature type="binding site" evidence="10">
    <location>
        <position position="205"/>
    </location>
    <ligand>
        <name>substrate</name>
    </ligand>
</feature>
<evidence type="ECO:0000259" key="12">
    <source>
        <dbReference type="SMART" id="SM00984"/>
    </source>
</evidence>
<dbReference type="InterPro" id="IPR001732">
    <property type="entry name" value="UDP-Glc/GDP-Man_DH_N"/>
</dbReference>
<comment type="pathway">
    <text evidence="1">Nucleotide-sugar biosynthesis; UDP-alpha-D-glucuronate biosynthesis; UDP-alpha-D-glucuronate from UDP-alpha-D-glucose: step 1/1.</text>
</comment>
<evidence type="ECO:0000256" key="4">
    <source>
        <dbReference type="ARBA" id="ARBA00015132"/>
    </source>
</evidence>
<feature type="active site" description="Nucleophile" evidence="9">
    <location>
        <position position="261"/>
    </location>
</feature>
<dbReference type="EMBL" id="CP036433">
    <property type="protein sequence ID" value="QDU99046.1"/>
    <property type="molecule type" value="Genomic_DNA"/>
</dbReference>
<dbReference type="GO" id="GO:0000271">
    <property type="term" value="P:polysaccharide biosynthetic process"/>
    <property type="evidence" value="ECO:0007669"/>
    <property type="project" value="InterPro"/>
</dbReference>
<feature type="domain" description="UDP-glucose/GDP-mannose dehydrogenase C-terminal" evidence="12">
    <location>
        <begin position="315"/>
        <end position="417"/>
    </location>
</feature>
<dbReference type="Pfam" id="PF03721">
    <property type="entry name" value="UDPG_MGDP_dh_N"/>
    <property type="match status" value="1"/>
</dbReference>
<dbReference type="Pfam" id="PF03720">
    <property type="entry name" value="UDPG_MGDP_dh_C"/>
    <property type="match status" value="1"/>
</dbReference>
<keyword evidence="6 8" id="KW-0520">NAD</keyword>
<evidence type="ECO:0000313" key="13">
    <source>
        <dbReference type="EMBL" id="QDU99046.1"/>
    </source>
</evidence>
<evidence type="ECO:0000256" key="11">
    <source>
        <dbReference type="PIRSR" id="PIRSR500134-3"/>
    </source>
</evidence>
<keyword evidence="14" id="KW-1185">Reference proteome</keyword>
<dbReference type="RefSeq" id="WP_145058757.1">
    <property type="nucleotide sequence ID" value="NZ_CP036433.1"/>
</dbReference>
<feature type="binding site" evidence="10">
    <location>
        <position position="322"/>
    </location>
    <ligand>
        <name>substrate</name>
    </ligand>
</feature>
<dbReference type="GO" id="GO:0003979">
    <property type="term" value="F:UDP-glucose 6-dehydrogenase activity"/>
    <property type="evidence" value="ECO:0007669"/>
    <property type="project" value="UniProtKB-EC"/>
</dbReference>
<dbReference type="GO" id="GO:0051287">
    <property type="term" value="F:NAD binding"/>
    <property type="evidence" value="ECO:0007669"/>
    <property type="project" value="InterPro"/>
</dbReference>
<sequence length="453" mass="50040">MKIAMVGAGYVGLVTGSCFADSGNEVWCVDIDQAKIEKLTRGEIPIFEPGLAEMVLRNVEMGRLHFTTDLAQAVGRAEIVYLAVGTPQANDGSADLSALWSVVAGLAEHLPSTAITVVKSTVPVGTNAKVYERLRELTDRDCEVASNPEFLKEGAAIDDFTEPDRVVVGVRSRRAAEVLEQLYRPFLEPDRPFLTMSPESAELTKYVANALLSTKISFINEMANLCERMEGDINEVRRGIGHDQRIGFAFLSPGVGYGGSCFPKDVRALACMAEEHGLEPRILRAVDEVNSQQKHVLTDKVEQHFGDNLLGRTLAIWGLAFKPQTDDIREAPALVMIDRLLARGVNLRVFDPEALANVRAIYGDKLFYAATAMEALVDADGLAINTEWSEFRQVQFEMVKAKLKTPLVFDGRNIYEPDQMRRHGFTYYSIGRLPRGVRGRRGAVEPALLPLQK</sequence>
<feature type="binding site" evidence="10">
    <location>
        <begin position="250"/>
        <end position="254"/>
    </location>
    <ligand>
        <name>substrate</name>
    </ligand>
</feature>
<accession>A0A518E4M6</accession>
<dbReference type="InterPro" id="IPR036220">
    <property type="entry name" value="UDP-Glc/GDP-Man_DH_C_sf"/>
</dbReference>
<evidence type="ECO:0000256" key="7">
    <source>
        <dbReference type="ARBA" id="ARBA00047473"/>
    </source>
</evidence>
<dbReference type="InterPro" id="IPR014026">
    <property type="entry name" value="UDP-Glc/GDP-Man_DH_dimer"/>
</dbReference>
<dbReference type="Gene3D" id="1.20.5.100">
    <property type="entry name" value="Cytochrome c1, transmembrane anchor, C-terminal"/>
    <property type="match status" value="1"/>
</dbReference>
<dbReference type="PIRSF" id="PIRSF000124">
    <property type="entry name" value="UDPglc_GDPman_dh"/>
    <property type="match status" value="1"/>
</dbReference>
<feature type="binding site" evidence="11">
    <location>
        <position position="121"/>
    </location>
    <ligand>
        <name>NAD(+)</name>
        <dbReference type="ChEBI" id="CHEBI:57540"/>
    </ligand>
</feature>
<feature type="binding site" evidence="11">
    <location>
        <position position="153"/>
    </location>
    <ligand>
        <name>NAD(+)</name>
        <dbReference type="ChEBI" id="CHEBI:57540"/>
    </ligand>
</feature>
<evidence type="ECO:0000313" key="14">
    <source>
        <dbReference type="Proteomes" id="UP000317648"/>
    </source>
</evidence>
<dbReference type="PANTHER" id="PTHR43750">
    <property type="entry name" value="UDP-GLUCOSE 6-DEHYDROGENASE TUAD"/>
    <property type="match status" value="1"/>
</dbReference>
<feature type="binding site" evidence="11">
    <location>
        <position position="35"/>
    </location>
    <ligand>
        <name>NAD(+)</name>
        <dbReference type="ChEBI" id="CHEBI:57540"/>
    </ligand>
</feature>
<evidence type="ECO:0000256" key="1">
    <source>
        <dbReference type="ARBA" id="ARBA00004701"/>
    </source>
</evidence>
<dbReference type="NCBIfam" id="TIGR03026">
    <property type="entry name" value="NDP-sugDHase"/>
    <property type="match status" value="1"/>
</dbReference>
<dbReference type="SMART" id="SM00984">
    <property type="entry name" value="UDPG_MGDP_dh_C"/>
    <property type="match status" value="1"/>
</dbReference>
<feature type="binding site" evidence="11">
    <location>
        <position position="329"/>
    </location>
    <ligand>
        <name>NAD(+)</name>
        <dbReference type="ChEBI" id="CHEBI:57540"/>
    </ligand>
</feature>
<dbReference type="UniPathway" id="UPA00038">
    <property type="reaction ID" value="UER00491"/>
</dbReference>
<dbReference type="Gene3D" id="3.40.50.720">
    <property type="entry name" value="NAD(P)-binding Rossmann-like Domain"/>
    <property type="match status" value="2"/>
</dbReference>